<evidence type="ECO:0000313" key="3">
    <source>
        <dbReference type="Proteomes" id="UP001500842"/>
    </source>
</evidence>
<feature type="chain" id="PRO_5045627229" evidence="1">
    <location>
        <begin position="24"/>
        <end position="313"/>
    </location>
</feature>
<keyword evidence="3" id="KW-1185">Reference proteome</keyword>
<dbReference type="Pfam" id="PF19458">
    <property type="entry name" value="DUF5995"/>
    <property type="match status" value="1"/>
</dbReference>
<protein>
    <submittedName>
        <fullName evidence="2">Uncharacterized protein</fullName>
    </submittedName>
</protein>
<dbReference type="RefSeq" id="WP_246086847.1">
    <property type="nucleotide sequence ID" value="NZ_BAAAOR010000047.1"/>
</dbReference>
<dbReference type="InterPro" id="IPR046037">
    <property type="entry name" value="DUF5995"/>
</dbReference>
<keyword evidence="1" id="KW-0732">Signal</keyword>
<feature type="signal peptide" evidence="1">
    <location>
        <begin position="1"/>
        <end position="23"/>
    </location>
</feature>
<evidence type="ECO:0000256" key="1">
    <source>
        <dbReference type="SAM" id="SignalP"/>
    </source>
</evidence>
<name>A0ABN2BVQ3_9ACTN</name>
<organism evidence="2 3">
    <name type="scientific">Nocardioides humi</name>
    <dbReference type="NCBI Taxonomy" id="449461"/>
    <lineage>
        <taxon>Bacteria</taxon>
        <taxon>Bacillati</taxon>
        <taxon>Actinomycetota</taxon>
        <taxon>Actinomycetes</taxon>
        <taxon>Propionibacteriales</taxon>
        <taxon>Nocardioidaceae</taxon>
        <taxon>Nocardioides</taxon>
    </lineage>
</organism>
<comment type="caution">
    <text evidence="2">The sequence shown here is derived from an EMBL/GenBank/DDBJ whole genome shotgun (WGS) entry which is preliminary data.</text>
</comment>
<accession>A0ABN2BVQ3</accession>
<proteinExistence type="predicted"/>
<dbReference type="EMBL" id="BAAAOR010000047">
    <property type="protein sequence ID" value="GAA1546875.1"/>
    <property type="molecule type" value="Genomic_DNA"/>
</dbReference>
<reference evidence="2 3" key="1">
    <citation type="journal article" date="2019" name="Int. J. Syst. Evol. Microbiol.">
        <title>The Global Catalogue of Microorganisms (GCM) 10K type strain sequencing project: providing services to taxonomists for standard genome sequencing and annotation.</title>
        <authorList>
            <consortium name="The Broad Institute Genomics Platform"/>
            <consortium name="The Broad Institute Genome Sequencing Center for Infectious Disease"/>
            <person name="Wu L."/>
            <person name="Ma J."/>
        </authorList>
    </citation>
    <scope>NUCLEOTIDE SEQUENCE [LARGE SCALE GENOMIC DNA]</scope>
    <source>
        <strain evidence="2 3">JCM 14942</strain>
    </source>
</reference>
<evidence type="ECO:0000313" key="2">
    <source>
        <dbReference type="EMBL" id="GAA1546875.1"/>
    </source>
</evidence>
<gene>
    <name evidence="2" type="ORF">GCM10009788_56280</name>
</gene>
<dbReference type="Proteomes" id="UP001500842">
    <property type="component" value="Unassembled WGS sequence"/>
</dbReference>
<sequence>MTVLTRLLAAVVLPSLLALGVLAALPTPAASAAAYDDDPDPLRGLLLPPLDGVVALLAPIPVPATPYTGDVCASGADACIDDVVARMETRLERLTGECSHSAIFSLAYLRVTENVRDAVRSGYFDDRAWLNRVDAVFAELYFDVTGRWEAGDRTGIPAAWRIALQAEDDRAMSGLGNFLLAMNAHINRDFPHVLATVGLAGPDGSHKRDHNRYNNRLDSLYAPVFAEEATRFDPTFDDIDAGTAEEAVAGVVMRGWREMVWRHAEALVLARTPAARRLVEREIELYAALQAQLIRAVFVAGPAQRDAWCAAHG</sequence>